<dbReference type="PANTHER" id="PTHR22916">
    <property type="entry name" value="GLYCOSYLTRANSFERASE"/>
    <property type="match status" value="1"/>
</dbReference>
<dbReference type="Gene3D" id="3.90.550.10">
    <property type="entry name" value="Spore Coat Polysaccharide Biosynthesis Protein SpsA, Chain A"/>
    <property type="match status" value="1"/>
</dbReference>
<dbReference type="InterPro" id="IPR001173">
    <property type="entry name" value="Glyco_trans_2-like"/>
</dbReference>
<dbReference type="Proteomes" id="UP000244956">
    <property type="component" value="Unassembled WGS sequence"/>
</dbReference>
<dbReference type="SUPFAM" id="SSF53448">
    <property type="entry name" value="Nucleotide-diphospho-sugar transferases"/>
    <property type="match status" value="1"/>
</dbReference>
<evidence type="ECO:0000313" key="2">
    <source>
        <dbReference type="EMBL" id="PWD98998.1"/>
    </source>
</evidence>
<keyword evidence="2" id="KW-0808">Transferase</keyword>
<name>A0A2U2B7G1_9BACT</name>
<dbReference type="OrthoDB" id="9788101at2"/>
<sequence length="277" mass="32323">MSKTDLPKVTIVTPSYNQADFLEDTIQSVLNQTYPNIEYIIVDGGSTDGSVDIIKKYEDKLAWWVSEPDNGQSDAINKGFKHATGDIYNWLNSDDILYPDAVKIAVHYMQKYPQNEVVYGDRIVIDGKGRIIDAFEPVSVNRTLAAFNFRIPQEATFFTGKLWKKVNGLNESLHFAMDADLWMRFMRETSFLHIPFFIAAYRDHEESKSVYGLGKTKSDKAIKEIKYLRKQYSSTLSRIRFFRRLSRYINLVRQAYERNKKKRRLMREEIRDLIANT</sequence>
<proteinExistence type="predicted"/>
<dbReference type="Pfam" id="PF00535">
    <property type="entry name" value="Glycos_transf_2"/>
    <property type="match status" value="1"/>
</dbReference>
<dbReference type="GO" id="GO:0016758">
    <property type="term" value="F:hexosyltransferase activity"/>
    <property type="evidence" value="ECO:0007669"/>
    <property type="project" value="UniProtKB-ARBA"/>
</dbReference>
<comment type="caution">
    <text evidence="2">The sequence shown here is derived from an EMBL/GenBank/DDBJ whole genome shotgun (WGS) entry which is preliminary data.</text>
</comment>
<evidence type="ECO:0000313" key="3">
    <source>
        <dbReference type="Proteomes" id="UP000244956"/>
    </source>
</evidence>
<dbReference type="EMBL" id="QEWP01000009">
    <property type="protein sequence ID" value="PWD98998.1"/>
    <property type="molecule type" value="Genomic_DNA"/>
</dbReference>
<dbReference type="CDD" id="cd06433">
    <property type="entry name" value="GT_2_WfgS_like"/>
    <property type="match status" value="1"/>
</dbReference>
<feature type="domain" description="Glycosyltransferase 2-like" evidence="1">
    <location>
        <begin position="10"/>
        <end position="132"/>
    </location>
</feature>
<keyword evidence="3" id="KW-1185">Reference proteome</keyword>
<evidence type="ECO:0000259" key="1">
    <source>
        <dbReference type="Pfam" id="PF00535"/>
    </source>
</evidence>
<dbReference type="PANTHER" id="PTHR22916:SF65">
    <property type="entry name" value="SLR1065 PROTEIN"/>
    <property type="match status" value="1"/>
</dbReference>
<accession>A0A2U2B7G1</accession>
<organism evidence="2 3">
    <name type="scientific">Marinilabilia rubra</name>
    <dbReference type="NCBI Taxonomy" id="2162893"/>
    <lineage>
        <taxon>Bacteria</taxon>
        <taxon>Pseudomonadati</taxon>
        <taxon>Bacteroidota</taxon>
        <taxon>Bacteroidia</taxon>
        <taxon>Marinilabiliales</taxon>
        <taxon>Marinilabiliaceae</taxon>
        <taxon>Marinilabilia</taxon>
    </lineage>
</organism>
<protein>
    <submittedName>
        <fullName evidence="2">Glycosyltransferase</fullName>
    </submittedName>
</protein>
<dbReference type="AlphaFoldDB" id="A0A2U2B7G1"/>
<dbReference type="RefSeq" id="WP_109264737.1">
    <property type="nucleotide sequence ID" value="NZ_QEWP01000009.1"/>
</dbReference>
<reference evidence="2 3" key="1">
    <citation type="submission" date="2018-05" db="EMBL/GenBank/DDBJ databases">
        <title>Marinilabilia rubrum sp. nov., isolated from saltern sediment.</title>
        <authorList>
            <person name="Zhang R."/>
        </authorList>
    </citation>
    <scope>NUCLEOTIDE SEQUENCE [LARGE SCALE GENOMIC DNA]</scope>
    <source>
        <strain evidence="2 3">WTE16</strain>
    </source>
</reference>
<gene>
    <name evidence="2" type="ORF">DDZ16_12090</name>
</gene>
<dbReference type="InterPro" id="IPR029044">
    <property type="entry name" value="Nucleotide-diphossugar_trans"/>
</dbReference>